<dbReference type="Proteomes" id="UP000253324">
    <property type="component" value="Unassembled WGS sequence"/>
</dbReference>
<evidence type="ECO:0000313" key="4">
    <source>
        <dbReference type="EMBL" id="RCW82730.1"/>
    </source>
</evidence>
<dbReference type="AlphaFoldDB" id="A0A368YR87"/>
<dbReference type="NCBIfam" id="NF010396">
    <property type="entry name" value="PRK13824.1"/>
    <property type="match status" value="1"/>
</dbReference>
<sequence length="432" mass="47050">MQTGNAFTTPFGRRSLSLGMLATQAQAQEIDPEASIDKWKLFRSLCEARALIGISDRALVVLNALLTFYPQTELCEANGLVVFPSNVQLSLRAHGMAPATLRRHLSALVETGLIFRKDSPNGKRYARKARAGEGGEAFGFSLAPLVSRAAEFEALAEQVRSERLQLKLMKERVTLLRRDVVKLIELGFEELSHIDWSAQYSRFRAVIDDIPRQATIDDLEPAVDGLECLQLEISNLLEDKLNSQKTSAKESHSERHKHNSNTQSTSDLEPGFRETQGAKTAPESGNEETIATRGDETITIHLERGGGDGADAGLHNVKPVPLGLVRQACPQIAGYARSGITNWPDLMAAAVVVRSMLGVSPSAYEEACEILGQENAAIAIACILERAEQINSAGGYLRSLTEKAAKGEFSVWPMVLAQLRANGSHVRLVAAK</sequence>
<protein>
    <submittedName>
        <fullName evidence="4">Replication initiation protein RepC</fullName>
    </submittedName>
</protein>
<evidence type="ECO:0000259" key="2">
    <source>
        <dbReference type="Pfam" id="PF03428"/>
    </source>
</evidence>
<dbReference type="Pfam" id="PF03428">
    <property type="entry name" value="RP-C"/>
    <property type="match status" value="1"/>
</dbReference>
<dbReference type="NCBIfam" id="NF040974">
    <property type="entry name" value="RepABC_RepC"/>
    <property type="match status" value="1"/>
</dbReference>
<feature type="domain" description="Plasmid replication protein C C-terminal" evidence="3">
    <location>
        <begin position="321"/>
        <end position="420"/>
    </location>
</feature>
<evidence type="ECO:0000259" key="3">
    <source>
        <dbReference type="Pfam" id="PF11800"/>
    </source>
</evidence>
<feature type="compositionally biased region" description="Basic and acidic residues" evidence="1">
    <location>
        <begin position="242"/>
        <end position="253"/>
    </location>
</feature>
<dbReference type="Pfam" id="PF11800">
    <property type="entry name" value="RP-C_C"/>
    <property type="match status" value="1"/>
</dbReference>
<proteinExistence type="predicted"/>
<organism evidence="4 5">
    <name type="scientific">Phyllobacterium bourgognense</name>
    <dbReference type="NCBI Taxonomy" id="314236"/>
    <lineage>
        <taxon>Bacteria</taxon>
        <taxon>Pseudomonadati</taxon>
        <taxon>Pseudomonadota</taxon>
        <taxon>Alphaproteobacteria</taxon>
        <taxon>Hyphomicrobiales</taxon>
        <taxon>Phyllobacteriaceae</taxon>
        <taxon>Phyllobacterium</taxon>
    </lineage>
</organism>
<dbReference type="InterPro" id="IPR005090">
    <property type="entry name" value="RepC_N"/>
</dbReference>
<reference evidence="4 5" key="1">
    <citation type="submission" date="2018-07" db="EMBL/GenBank/DDBJ databases">
        <title>Genomic Encyclopedia of Type Strains, Phase III (KMG-III): the genomes of soil and plant-associated and newly described type strains.</title>
        <authorList>
            <person name="Whitman W."/>
        </authorList>
    </citation>
    <scope>NUCLEOTIDE SEQUENCE [LARGE SCALE GENOMIC DNA]</scope>
    <source>
        <strain evidence="4 5">31-25a</strain>
    </source>
</reference>
<dbReference type="InterPro" id="IPR021760">
    <property type="entry name" value="RepC_C"/>
</dbReference>
<name>A0A368YR87_9HYPH</name>
<accession>A0A368YR87</accession>
<dbReference type="InterPro" id="IPR047611">
    <property type="entry name" value="RepABC_RepC"/>
</dbReference>
<comment type="caution">
    <text evidence="4">The sequence shown here is derived from an EMBL/GenBank/DDBJ whole genome shotgun (WGS) entry which is preliminary data.</text>
</comment>
<feature type="region of interest" description="Disordered" evidence="1">
    <location>
        <begin position="242"/>
        <end position="294"/>
    </location>
</feature>
<dbReference type="RefSeq" id="WP_114430595.1">
    <property type="nucleotide sequence ID" value="NZ_QPJM01000007.1"/>
</dbReference>
<dbReference type="OrthoDB" id="7488837at2"/>
<evidence type="ECO:0000313" key="5">
    <source>
        <dbReference type="Proteomes" id="UP000253324"/>
    </source>
</evidence>
<gene>
    <name evidence="4" type="ORF">C7476_107142</name>
</gene>
<dbReference type="EMBL" id="QPJM01000007">
    <property type="protein sequence ID" value="RCW82730.1"/>
    <property type="molecule type" value="Genomic_DNA"/>
</dbReference>
<keyword evidence="5" id="KW-1185">Reference proteome</keyword>
<evidence type="ECO:0000256" key="1">
    <source>
        <dbReference type="SAM" id="MobiDB-lite"/>
    </source>
</evidence>
<feature type="domain" description="Plasmid replication protein C N-terminal" evidence="2">
    <location>
        <begin position="14"/>
        <end position="186"/>
    </location>
</feature>